<dbReference type="EMBL" id="CP011568">
    <property type="protein sequence ID" value="AKJ69369.1"/>
    <property type="molecule type" value="Genomic_DNA"/>
</dbReference>
<dbReference type="SUPFAM" id="SSF52096">
    <property type="entry name" value="ClpP/crotonase"/>
    <property type="match status" value="1"/>
</dbReference>
<keyword evidence="2" id="KW-0456">Lyase</keyword>
<protein>
    <submittedName>
        <fullName evidence="3">Enoyl-CoA hydratase</fullName>
    </submittedName>
</protein>
<dbReference type="Pfam" id="PF00378">
    <property type="entry name" value="ECH_1"/>
    <property type="match status" value="1"/>
</dbReference>
<dbReference type="CDD" id="cd06558">
    <property type="entry name" value="crotonase-like"/>
    <property type="match status" value="1"/>
</dbReference>
<dbReference type="InterPro" id="IPR029045">
    <property type="entry name" value="ClpP/crotonase-like_dom_sf"/>
</dbReference>
<name>A0A0G3ETL3_9BURK</name>
<accession>A0A0G3ETL3</accession>
<organism evidence="3 4">
    <name type="scientific">Pandoraea thiooxydans</name>
    <dbReference type="NCBI Taxonomy" id="445709"/>
    <lineage>
        <taxon>Bacteria</taxon>
        <taxon>Pseudomonadati</taxon>
        <taxon>Pseudomonadota</taxon>
        <taxon>Betaproteobacteria</taxon>
        <taxon>Burkholderiales</taxon>
        <taxon>Burkholderiaceae</taxon>
        <taxon>Pandoraea</taxon>
    </lineage>
</organism>
<dbReference type="GO" id="GO:0006635">
    <property type="term" value="P:fatty acid beta-oxidation"/>
    <property type="evidence" value="ECO:0007669"/>
    <property type="project" value="TreeGrafter"/>
</dbReference>
<dbReference type="PATRIC" id="fig|445709.3.peg.3222"/>
<proteinExistence type="inferred from homology"/>
<dbReference type="InterPro" id="IPR001753">
    <property type="entry name" value="Enoyl-CoA_hydra/iso"/>
</dbReference>
<comment type="similarity">
    <text evidence="1">Belongs to the enoyl-CoA hydratase/isomerase family.</text>
</comment>
<evidence type="ECO:0000256" key="2">
    <source>
        <dbReference type="ARBA" id="ARBA00023239"/>
    </source>
</evidence>
<reference evidence="4" key="1">
    <citation type="submission" date="2015-06" db="EMBL/GenBank/DDBJ databases">
        <authorList>
            <person name="Lim Y.L."/>
            <person name="Ee R."/>
            <person name="Yong D."/>
            <person name="How K.Y."/>
            <person name="Yin W.F."/>
            <person name="Chan K.G."/>
        </authorList>
    </citation>
    <scope>NUCLEOTIDE SEQUENCE [LARGE SCALE GENOMIC DNA]</scope>
    <source>
        <strain evidence="4">DSM 25325</strain>
    </source>
</reference>
<dbReference type="KEGG" id="ptx:ABW99_15230"/>
<dbReference type="PANTHER" id="PTHR11941:SF54">
    <property type="entry name" value="ENOYL-COA HYDRATASE, MITOCHONDRIAL"/>
    <property type="match status" value="1"/>
</dbReference>
<dbReference type="STRING" id="445709.ABW99_15230"/>
<dbReference type="AlphaFoldDB" id="A0A0G3ETL3"/>
<dbReference type="PANTHER" id="PTHR11941">
    <property type="entry name" value="ENOYL-COA HYDRATASE-RELATED"/>
    <property type="match status" value="1"/>
</dbReference>
<gene>
    <name evidence="3" type="ORF">ABW99_15230</name>
</gene>
<dbReference type="GO" id="GO:0016829">
    <property type="term" value="F:lyase activity"/>
    <property type="evidence" value="ECO:0007669"/>
    <property type="project" value="UniProtKB-KW"/>
</dbReference>
<sequence length="275" mass="29018">MPFCLLDENTNPPGDNVTSTVLTERRGPVAVVSLNRPDKLNALTKTMWQALGDTVLALSADAEVRCIVLRGAGTKSFAPGNDIAEFETDRANAAQARAYGALMHRTLDALTTCPVPLVAMIHGICVGGGMEIAAACDVRICGESSRFGAPINKLGLVMAHAELSALVGLVGPAVALEILLEGRVFGAAEALQKGLVSRVVADGEVEHEALAAADRIAQGAPLVARWHKKFVRQLAARAPLSAADLDEGFACFDTEDFRIGYRAFLAKQTPQFGGR</sequence>
<evidence type="ECO:0000313" key="3">
    <source>
        <dbReference type="EMBL" id="AKJ69369.1"/>
    </source>
</evidence>
<dbReference type="Proteomes" id="UP000036700">
    <property type="component" value="Chromosome"/>
</dbReference>
<dbReference type="Gene3D" id="3.90.226.10">
    <property type="entry name" value="2-enoyl-CoA Hydratase, Chain A, domain 1"/>
    <property type="match status" value="1"/>
</dbReference>
<dbReference type="Gene3D" id="1.10.12.10">
    <property type="entry name" value="Lyase 2-enoyl-coa Hydratase, Chain A, domain 2"/>
    <property type="match status" value="1"/>
</dbReference>
<evidence type="ECO:0000256" key="1">
    <source>
        <dbReference type="ARBA" id="ARBA00005254"/>
    </source>
</evidence>
<keyword evidence="4" id="KW-1185">Reference proteome</keyword>
<evidence type="ECO:0000313" key="4">
    <source>
        <dbReference type="Proteomes" id="UP000036700"/>
    </source>
</evidence>
<dbReference type="InterPro" id="IPR014748">
    <property type="entry name" value="Enoyl-CoA_hydra_C"/>
</dbReference>